<proteinExistence type="predicted"/>
<name>A0A3G2R7J5_9FIRM</name>
<dbReference type="RefSeq" id="WP_122014806.1">
    <property type="nucleotide sequence ID" value="NZ_CP033169.1"/>
</dbReference>
<evidence type="ECO:0000313" key="2">
    <source>
        <dbReference type="Proteomes" id="UP000280960"/>
    </source>
</evidence>
<sequence length="141" mass="16611">MLLKIPYADGEPPDKQRTFLVINIDKEVVELLNVSSIRDKEIKASWPSNEILKEYRPPFKRPSFVKLDSLYRIELFEELNYLILAGGQPLDPGELKRIREKFQKYRNEYHINIAFYDKADIEKYNSIYIAERISASAEDLI</sequence>
<gene>
    <name evidence="1" type="ORF">D2962_09355</name>
</gene>
<protein>
    <submittedName>
        <fullName evidence="1">Uncharacterized protein</fullName>
    </submittedName>
</protein>
<reference evidence="1 2" key="1">
    <citation type="submission" date="2018-10" db="EMBL/GenBank/DDBJ databases">
        <authorList>
            <person name="Zhang X."/>
        </authorList>
    </citation>
    <scope>NUCLEOTIDE SEQUENCE [LARGE SCALE GENOMIC DNA]</scope>
    <source>
        <strain evidence="1 2">SK-G1</strain>
    </source>
</reference>
<dbReference type="EMBL" id="CP033169">
    <property type="protein sequence ID" value="AYO30787.1"/>
    <property type="molecule type" value="Genomic_DNA"/>
</dbReference>
<dbReference type="AlphaFoldDB" id="A0A3G2R7J5"/>
<evidence type="ECO:0000313" key="1">
    <source>
        <dbReference type="EMBL" id="AYO30787.1"/>
    </source>
</evidence>
<keyword evidence="2" id="KW-1185">Reference proteome</keyword>
<accession>A0A3G2R7J5</accession>
<dbReference type="Proteomes" id="UP000280960">
    <property type="component" value="Chromosome"/>
</dbReference>
<dbReference type="KEGG" id="bacg:D2962_09355"/>
<organism evidence="1 2">
    <name type="scientific">Biomaibacter acetigenes</name>
    <dbReference type="NCBI Taxonomy" id="2316383"/>
    <lineage>
        <taxon>Bacteria</taxon>
        <taxon>Bacillati</taxon>
        <taxon>Bacillota</taxon>
        <taxon>Clostridia</taxon>
        <taxon>Thermosediminibacterales</taxon>
        <taxon>Tepidanaerobacteraceae</taxon>
        <taxon>Biomaibacter</taxon>
    </lineage>
</organism>